<proteinExistence type="inferred from homology"/>
<keyword evidence="4" id="KW-0808">Transferase</keyword>
<dbReference type="SUPFAM" id="SSF53448">
    <property type="entry name" value="Nucleotide-diphospho-sugar transferases"/>
    <property type="match status" value="1"/>
</dbReference>
<name>K1W9K2_MARBU</name>
<sequence>MPMPVPSSAKPKRPNAKSQNPHSTRSFLPFTYPSLAFICRAGDIPPIHGVWTSVKTPPTQQKEVEAAAFNNTTAKMAKSSCARNACGVLQTVLAAAALYGFLFLLVSVFQKGSLPASPSDLYKHPLSHPHAFDKSGSQRPSSKLKAEKINPSANWFNRPESLVVPRDDYLGKRPHIDTVANLTRLVEECRGSYENIEKMPYVYDCLKYLSEGEKEYFYKPARVEAASQQVPKYAEYLDADGAGNTLDEYPSHQAATKESTGRCNGPIVPYHVYWTGPATWRVELFIKSHFHTQNIPCVRLYLWLDGDRDAKAVDKMLNQDPLFEKFLPFVARGDIVLKTWKFPSRIPLPKGDNTDGVGYYKTPGKPNSQNETLVADGLIRDANDQEWLILTEKQMTFLPVAVSDAVRFVVLHLYGGAYFDMDIVMLRDMRPLLIGDEHSFAERWGGHTSPGDYNTAIMSLSANSSLSSYLLRGGVRMGLNFHPRVIGVMAVKDHRNREFHMLETAAFDPIWTEFNWGRLGKCTVPCIHDYAQVFKSKNAFPLKDEWKTFEGPQLKLSTDKPTGHFWEIREVEGRAVASEKPETATIDRDALRRAEYRIEEDRYPPTNRTMENFFRGAWTYHIHNQWLRNPEPSSWLNVIQRAHDGFFSHGRMNPYGEKWDGPSISEYEISWEYP</sequence>
<keyword evidence="3" id="KW-1133">Transmembrane helix</keyword>
<comment type="similarity">
    <text evidence="1">Belongs to the glycosyltransferase 32 family.</text>
</comment>
<organism evidence="4 5">
    <name type="scientific">Marssonina brunnea f. sp. multigermtubi (strain MB_m1)</name>
    <name type="common">Marssonina leaf spot fungus</name>
    <dbReference type="NCBI Taxonomy" id="1072389"/>
    <lineage>
        <taxon>Eukaryota</taxon>
        <taxon>Fungi</taxon>
        <taxon>Dikarya</taxon>
        <taxon>Ascomycota</taxon>
        <taxon>Pezizomycotina</taxon>
        <taxon>Leotiomycetes</taxon>
        <taxon>Helotiales</taxon>
        <taxon>Drepanopezizaceae</taxon>
        <taxon>Drepanopeziza</taxon>
    </lineage>
</organism>
<dbReference type="InterPro" id="IPR029044">
    <property type="entry name" value="Nucleotide-diphossugar_trans"/>
</dbReference>
<dbReference type="InterPro" id="IPR007577">
    <property type="entry name" value="GlycoTrfase_DXD_sugar-bd_CS"/>
</dbReference>
<feature type="compositionally biased region" description="Polar residues" evidence="2">
    <location>
        <begin position="16"/>
        <end position="25"/>
    </location>
</feature>
<gene>
    <name evidence="4" type="ORF">MBM_08131</name>
</gene>
<dbReference type="Gene3D" id="3.90.550.20">
    <property type="match status" value="1"/>
</dbReference>
<dbReference type="Proteomes" id="UP000006753">
    <property type="component" value="Unassembled WGS sequence"/>
</dbReference>
<feature type="region of interest" description="Disordered" evidence="2">
    <location>
        <begin position="1"/>
        <end position="25"/>
    </location>
</feature>
<dbReference type="GO" id="GO:1901135">
    <property type="term" value="P:carbohydrate derivative metabolic process"/>
    <property type="evidence" value="ECO:0007669"/>
    <property type="project" value="UniProtKB-ARBA"/>
</dbReference>
<dbReference type="GO" id="GO:0016740">
    <property type="term" value="F:transferase activity"/>
    <property type="evidence" value="ECO:0007669"/>
    <property type="project" value="UniProtKB-KW"/>
</dbReference>
<dbReference type="AlphaFoldDB" id="K1W9K2"/>
<dbReference type="OrthoDB" id="409543at2759"/>
<evidence type="ECO:0000313" key="4">
    <source>
        <dbReference type="EMBL" id="EKD13930.1"/>
    </source>
</evidence>
<accession>K1W9K2</accession>
<keyword evidence="5" id="KW-1185">Reference proteome</keyword>
<dbReference type="eggNOG" id="ENOG502RH41">
    <property type="taxonomic scope" value="Eukaryota"/>
</dbReference>
<dbReference type="EMBL" id="JH921448">
    <property type="protein sequence ID" value="EKD13930.1"/>
    <property type="molecule type" value="Genomic_DNA"/>
</dbReference>
<evidence type="ECO:0000256" key="2">
    <source>
        <dbReference type="SAM" id="MobiDB-lite"/>
    </source>
</evidence>
<dbReference type="HOGENOM" id="CLU_021541_0_0_1"/>
<keyword evidence="3" id="KW-0472">Membrane</keyword>
<feature type="transmembrane region" description="Helical" evidence="3">
    <location>
        <begin position="85"/>
        <end position="109"/>
    </location>
</feature>
<reference evidence="4 5" key="1">
    <citation type="journal article" date="2012" name="BMC Genomics">
        <title>Sequencing the genome of Marssonina brunnea reveals fungus-poplar co-evolution.</title>
        <authorList>
            <person name="Zhu S."/>
            <person name="Cao Y.-Z."/>
            <person name="Jiang C."/>
            <person name="Tan B.-Y."/>
            <person name="Wang Z."/>
            <person name="Feng S."/>
            <person name="Zhang L."/>
            <person name="Su X.-H."/>
            <person name="Brejova B."/>
            <person name="Vinar T."/>
            <person name="Xu M."/>
            <person name="Wang M.-X."/>
            <person name="Zhang S.-G."/>
            <person name="Huang M.-R."/>
            <person name="Wu R."/>
            <person name="Zhou Y."/>
        </authorList>
    </citation>
    <scope>NUCLEOTIDE SEQUENCE [LARGE SCALE GENOMIC DNA]</scope>
    <source>
        <strain evidence="4 5">MB_m1</strain>
    </source>
</reference>
<dbReference type="KEGG" id="mbe:MBM_08131"/>
<evidence type="ECO:0000256" key="3">
    <source>
        <dbReference type="SAM" id="Phobius"/>
    </source>
</evidence>
<dbReference type="InParanoid" id="K1W9K2"/>
<dbReference type="Pfam" id="PF04488">
    <property type="entry name" value="Gly_transf_sug"/>
    <property type="match status" value="1"/>
</dbReference>
<dbReference type="STRING" id="1072389.K1W9K2"/>
<evidence type="ECO:0000313" key="5">
    <source>
        <dbReference type="Proteomes" id="UP000006753"/>
    </source>
</evidence>
<dbReference type="OMA" id="VYWTGPA"/>
<keyword evidence="3" id="KW-0812">Transmembrane</keyword>
<protein>
    <submittedName>
        <fullName evidence="4">Glycosyltransferase family 32 protein</fullName>
    </submittedName>
</protein>
<evidence type="ECO:0000256" key="1">
    <source>
        <dbReference type="ARBA" id="ARBA00009003"/>
    </source>
</evidence>